<keyword evidence="5" id="KW-1185">Reference proteome</keyword>
<comment type="caution">
    <text evidence="4">The sequence shown here is derived from an EMBL/GenBank/DDBJ whole genome shotgun (WGS) entry which is preliminary data.</text>
</comment>
<keyword evidence="2" id="KW-0677">Repeat</keyword>
<name>A0A9W8I4N9_9FUNG</name>
<evidence type="ECO:0000256" key="3">
    <source>
        <dbReference type="SAM" id="MobiDB-lite"/>
    </source>
</evidence>
<dbReference type="PANTHER" id="PTHR46093:SF18">
    <property type="entry name" value="FIBRONECTIN TYPE-III DOMAIN-CONTAINING PROTEIN"/>
    <property type="match status" value="1"/>
</dbReference>
<accession>A0A9W8I4N9</accession>
<dbReference type="Gene3D" id="2.120.10.80">
    <property type="entry name" value="Kelch-type beta propeller"/>
    <property type="match status" value="1"/>
</dbReference>
<evidence type="ECO:0000256" key="2">
    <source>
        <dbReference type="ARBA" id="ARBA00022737"/>
    </source>
</evidence>
<reference evidence="4" key="1">
    <citation type="submission" date="2022-07" db="EMBL/GenBank/DDBJ databases">
        <title>Phylogenomic reconstructions and comparative analyses of Kickxellomycotina fungi.</title>
        <authorList>
            <person name="Reynolds N.K."/>
            <person name="Stajich J.E."/>
            <person name="Barry K."/>
            <person name="Grigoriev I.V."/>
            <person name="Crous P."/>
            <person name="Smith M.E."/>
        </authorList>
    </citation>
    <scope>NUCLEOTIDE SEQUENCE</scope>
    <source>
        <strain evidence="4">NRRL 1566</strain>
    </source>
</reference>
<dbReference type="Proteomes" id="UP001139887">
    <property type="component" value="Unassembled WGS sequence"/>
</dbReference>
<evidence type="ECO:0000313" key="4">
    <source>
        <dbReference type="EMBL" id="KAJ2844985.1"/>
    </source>
</evidence>
<dbReference type="EMBL" id="JANBUW010000927">
    <property type="protein sequence ID" value="KAJ2844985.1"/>
    <property type="molecule type" value="Genomic_DNA"/>
</dbReference>
<feature type="compositionally biased region" description="Low complexity" evidence="3">
    <location>
        <begin position="99"/>
        <end position="181"/>
    </location>
</feature>
<sequence length="407" mass="43727">MVMLFGGTVPDQQDSKKDSSVHLFSAEIKFWNTPISSDFPLPLVNHSASLDASTGDLVIYGGRFRDNNLQSNSTLRMVTDPSKHSAILLPPTDPFSIIKTTPKPSASKTSTSKPKPTSTTSSTTRTSSSAKTSASSSESSESTSTSTKTSSTSKPSTTPKPSTMPEPTSTSTKPSSTPKPTSSDKEDEDNGERNFSMEFMNKRATKEDNPELLMTWSNNTLPDGVSGRVGHTLTAVNGTHMVVLGGASNGKFVSMGTLFVYDGERQAWTQRTAVGKVPQARRNHVATVVNNTQIVVHGGANVNSTALGDVAVLDTDTWTWLQPKVANLPNPRYDHAAVQAGPYMILTFGRAAINTSDYGIYILDTTSWKFVEQYDPGRAKLTLLYKNEKVTGGTIFGLFVASVVALL</sequence>
<dbReference type="OrthoDB" id="432528at2759"/>
<gene>
    <name evidence="4" type="ORF">IWW36_004971</name>
</gene>
<evidence type="ECO:0008006" key="6">
    <source>
        <dbReference type="Google" id="ProtNLM"/>
    </source>
</evidence>
<feature type="non-terminal residue" evidence="4">
    <location>
        <position position="407"/>
    </location>
</feature>
<evidence type="ECO:0000313" key="5">
    <source>
        <dbReference type="Proteomes" id="UP001139887"/>
    </source>
</evidence>
<feature type="region of interest" description="Disordered" evidence="3">
    <location>
        <begin position="85"/>
        <end position="194"/>
    </location>
</feature>
<organism evidence="4 5">
    <name type="scientific">Coemansia brasiliensis</name>
    <dbReference type="NCBI Taxonomy" id="2650707"/>
    <lineage>
        <taxon>Eukaryota</taxon>
        <taxon>Fungi</taxon>
        <taxon>Fungi incertae sedis</taxon>
        <taxon>Zoopagomycota</taxon>
        <taxon>Kickxellomycotina</taxon>
        <taxon>Kickxellomycetes</taxon>
        <taxon>Kickxellales</taxon>
        <taxon>Kickxellaceae</taxon>
        <taxon>Coemansia</taxon>
    </lineage>
</organism>
<evidence type="ECO:0000256" key="1">
    <source>
        <dbReference type="ARBA" id="ARBA00022441"/>
    </source>
</evidence>
<dbReference type="SUPFAM" id="SSF117281">
    <property type="entry name" value="Kelch motif"/>
    <property type="match status" value="1"/>
</dbReference>
<keyword evidence="1" id="KW-0880">Kelch repeat</keyword>
<dbReference type="AlphaFoldDB" id="A0A9W8I4N9"/>
<dbReference type="PANTHER" id="PTHR46093">
    <property type="entry name" value="ACYL-COA-BINDING DOMAIN-CONTAINING PROTEIN 5"/>
    <property type="match status" value="1"/>
</dbReference>
<proteinExistence type="predicted"/>
<dbReference type="InterPro" id="IPR015915">
    <property type="entry name" value="Kelch-typ_b-propeller"/>
</dbReference>
<protein>
    <recommendedName>
        <fullName evidence="6">Galactose oxidase</fullName>
    </recommendedName>
</protein>
<dbReference type="Pfam" id="PF24681">
    <property type="entry name" value="Kelch_KLHDC2_KLHL20_DRC7"/>
    <property type="match status" value="1"/>
</dbReference>